<proteinExistence type="predicted"/>
<dbReference type="KEGG" id="hir:HETIRDRAFT_105958"/>
<accession>W4JSR0</accession>
<organism evidence="2 3">
    <name type="scientific">Heterobasidion irregulare (strain TC 32-1)</name>
    <dbReference type="NCBI Taxonomy" id="747525"/>
    <lineage>
        <taxon>Eukaryota</taxon>
        <taxon>Fungi</taxon>
        <taxon>Dikarya</taxon>
        <taxon>Basidiomycota</taxon>
        <taxon>Agaricomycotina</taxon>
        <taxon>Agaricomycetes</taxon>
        <taxon>Russulales</taxon>
        <taxon>Bondarzewiaceae</taxon>
        <taxon>Heterobasidion</taxon>
        <taxon>Heterobasidion annosum species complex</taxon>
    </lineage>
</organism>
<dbReference type="InParanoid" id="W4JSR0"/>
<dbReference type="GeneID" id="20666120"/>
<dbReference type="RefSeq" id="XP_009551388.1">
    <property type="nucleotide sequence ID" value="XM_009553093.1"/>
</dbReference>
<evidence type="ECO:0000256" key="1">
    <source>
        <dbReference type="SAM" id="MobiDB-lite"/>
    </source>
</evidence>
<dbReference type="OrthoDB" id="2752934at2759"/>
<reference evidence="2 3" key="1">
    <citation type="journal article" date="2012" name="New Phytol.">
        <title>Insight into trade-off between wood decay and parasitism from the genome of a fungal forest pathogen.</title>
        <authorList>
            <person name="Olson A."/>
            <person name="Aerts A."/>
            <person name="Asiegbu F."/>
            <person name="Belbahri L."/>
            <person name="Bouzid O."/>
            <person name="Broberg A."/>
            <person name="Canback B."/>
            <person name="Coutinho P.M."/>
            <person name="Cullen D."/>
            <person name="Dalman K."/>
            <person name="Deflorio G."/>
            <person name="van Diepen L.T."/>
            <person name="Dunand C."/>
            <person name="Duplessis S."/>
            <person name="Durling M."/>
            <person name="Gonthier P."/>
            <person name="Grimwood J."/>
            <person name="Fossdal C.G."/>
            <person name="Hansson D."/>
            <person name="Henrissat B."/>
            <person name="Hietala A."/>
            <person name="Himmelstrand K."/>
            <person name="Hoffmeister D."/>
            <person name="Hogberg N."/>
            <person name="James T.Y."/>
            <person name="Karlsson M."/>
            <person name="Kohler A."/>
            <person name="Kues U."/>
            <person name="Lee Y.H."/>
            <person name="Lin Y.C."/>
            <person name="Lind M."/>
            <person name="Lindquist E."/>
            <person name="Lombard V."/>
            <person name="Lucas S."/>
            <person name="Lunden K."/>
            <person name="Morin E."/>
            <person name="Murat C."/>
            <person name="Park J."/>
            <person name="Raffaello T."/>
            <person name="Rouze P."/>
            <person name="Salamov A."/>
            <person name="Schmutz J."/>
            <person name="Solheim H."/>
            <person name="Stahlberg J."/>
            <person name="Velez H."/>
            <person name="de Vries R.P."/>
            <person name="Wiebenga A."/>
            <person name="Woodward S."/>
            <person name="Yakovlev I."/>
            <person name="Garbelotto M."/>
            <person name="Martin F."/>
            <person name="Grigoriev I.V."/>
            <person name="Stenlid J."/>
        </authorList>
    </citation>
    <scope>NUCLEOTIDE SEQUENCE [LARGE SCALE GENOMIC DNA]</scope>
    <source>
        <strain evidence="2 3">TC 32-1</strain>
    </source>
</reference>
<dbReference type="HOGENOM" id="CLU_1343417_0_0_1"/>
<feature type="region of interest" description="Disordered" evidence="1">
    <location>
        <begin position="1"/>
        <end position="28"/>
    </location>
</feature>
<protein>
    <submittedName>
        <fullName evidence="2">Uncharacterized protein</fullName>
    </submittedName>
</protein>
<dbReference type="AlphaFoldDB" id="W4JSR0"/>
<sequence length="204" mass="22379">MPEGNVTARQTLEEKTPDNTNASVPEPTLKENSLAPIETGVIPHAVVTLASHSIQITTATNTTDATIFFHTGESYEQVNTKGWTPDTVAILLKLSDQLACRPPPPKISPTSPYTDEDVFMAKHPNLPDEPSTPKKPMTMKSAEAARARAYPTTFLVYNLSQKAANTLIDKQIWSAEHITFQTLSLNMNIPFLLFTLVGFTTNDP</sequence>
<dbReference type="Proteomes" id="UP000030671">
    <property type="component" value="Unassembled WGS sequence"/>
</dbReference>
<name>W4JSR0_HETIT</name>
<evidence type="ECO:0000313" key="2">
    <source>
        <dbReference type="EMBL" id="ETW76494.1"/>
    </source>
</evidence>
<evidence type="ECO:0000313" key="3">
    <source>
        <dbReference type="Proteomes" id="UP000030671"/>
    </source>
</evidence>
<dbReference type="EMBL" id="KI925464">
    <property type="protein sequence ID" value="ETW76494.1"/>
    <property type="molecule type" value="Genomic_DNA"/>
</dbReference>
<gene>
    <name evidence="2" type="ORF">HETIRDRAFT_105958</name>
</gene>
<keyword evidence="3" id="KW-1185">Reference proteome</keyword>